<dbReference type="NCBIfam" id="TIGR03396">
    <property type="entry name" value="PC_PLC"/>
    <property type="match status" value="1"/>
</dbReference>
<dbReference type="Pfam" id="PF05506">
    <property type="entry name" value="PLipase_C_C"/>
    <property type="match status" value="2"/>
</dbReference>
<dbReference type="Pfam" id="PF04185">
    <property type="entry name" value="Phosphoesterase"/>
    <property type="match status" value="2"/>
</dbReference>
<organism evidence="5 6">
    <name type="scientific">Galbibacter pacificus</name>
    <dbReference type="NCBI Taxonomy" id="2996052"/>
    <lineage>
        <taxon>Bacteria</taxon>
        <taxon>Pseudomonadati</taxon>
        <taxon>Bacteroidota</taxon>
        <taxon>Flavobacteriia</taxon>
        <taxon>Flavobacteriales</taxon>
        <taxon>Flavobacteriaceae</taxon>
        <taxon>Galbibacter</taxon>
    </lineage>
</organism>
<gene>
    <name evidence="5" type="ORF">OSR52_13440</name>
</gene>
<dbReference type="Gene3D" id="3.40.720.10">
    <property type="entry name" value="Alkaline Phosphatase, subunit A"/>
    <property type="match status" value="2"/>
</dbReference>
<sequence length="839" mass="97482">MDTRRDFLKKATLFTGGMSVLPTFPNSIKRALQIDPEKGSNFYDAEHIVLLMQENRSFDHCYGSLRGVRGFNDPRAIKLPNKNPVWLQHDEKGRTFAPFRLNMKETKATWMGGLPHSWTDQVDARNNGKYDKWLFAKQPGRKEYKDIPFTLGYYNREDLPFYYAFADAFTVFDQHFCSSLTGTTTNRLFFWSGTHKDREGFAHVRNSEVGWDREINWKTFPERLQDHDIPWKVYQNEISFYNGLEGEDESYLANFTDNNLEWYSQFNVRYTKGYQNYLKNSLNDLPVEIDELEEKIKETPKRKVQPLQNELEEKKAKLKHVQEESERWNPLNFEKLSDYQKQLHQRAFVTNSNDPDYHETEEIAVEIEGEKETLKVPKGDILDAFRKDVNAGTLPTVSWLVAPQKFSDHPSAPWFGAWYVSEVLDILTKDPEVWKKTIFILTYDENDGYFDHVPPFVAPNPKDAHLASKGMDLHQEYVTLKEELVKNRVNENNARESPVGLGYRVPMVVASPWTRGGWVNSEVCDITSTIQLMENFIQNKYGKDVKETNISEWRRCVSGDLTSAFRTFKEDDFKFSDFVKRNEFMGEVINARAKKLPSNYRELSDDEISTAKKAIMKADFLPQQEPGVKDSCALTYELYVDGKLNMDTLGVEVFFEASNNIFGEKAKGAPFNVYAFNRKNEQSTFNWPITVKPGDKLLNNWSLKDFREEEYQLSVHGPNGFYRALQGNANDPDLNIDFDYEKNTKRVKRVSGNIMLHITNNSNKPLKVVLEDCSYGQEMQHIVVKAGKRETIILDVNKNYNWYDFKLTVEGNNTFKRRYAGRVEVGKASKTDPYMGRVQ</sequence>
<dbReference type="PROSITE" id="PS51318">
    <property type="entry name" value="TAT"/>
    <property type="match status" value="1"/>
</dbReference>
<evidence type="ECO:0000313" key="6">
    <source>
        <dbReference type="Proteomes" id="UP001153642"/>
    </source>
</evidence>
<keyword evidence="6" id="KW-1185">Reference proteome</keyword>
<dbReference type="SUPFAM" id="SSF53649">
    <property type="entry name" value="Alkaline phosphatase-like"/>
    <property type="match status" value="1"/>
</dbReference>
<evidence type="ECO:0000256" key="1">
    <source>
        <dbReference type="ARBA" id="ARBA00009717"/>
    </source>
</evidence>
<dbReference type="Proteomes" id="UP001153642">
    <property type="component" value="Unassembled WGS sequence"/>
</dbReference>
<dbReference type="InterPro" id="IPR008475">
    <property type="entry name" value="PLipase_C_C"/>
</dbReference>
<name>A0ABT6FUD3_9FLAO</name>
<evidence type="ECO:0000259" key="4">
    <source>
        <dbReference type="Pfam" id="PF05506"/>
    </source>
</evidence>
<dbReference type="PANTHER" id="PTHR31956">
    <property type="entry name" value="NON-SPECIFIC PHOSPHOLIPASE C4-RELATED"/>
    <property type="match status" value="1"/>
</dbReference>
<accession>A0ABT6FUD3</accession>
<dbReference type="PANTHER" id="PTHR31956:SF1">
    <property type="entry name" value="NON-SPECIFIC PHOSPHOLIPASE C1"/>
    <property type="match status" value="1"/>
</dbReference>
<feature type="domain" description="Bacterial phospholipase C C-terminal" evidence="4">
    <location>
        <begin position="744"/>
        <end position="822"/>
    </location>
</feature>
<proteinExistence type="inferred from homology"/>
<dbReference type="EMBL" id="JAPMUA010000005">
    <property type="protein sequence ID" value="MDG3586873.1"/>
    <property type="molecule type" value="Genomic_DNA"/>
</dbReference>
<comment type="caution">
    <text evidence="5">The sequence shown here is derived from an EMBL/GenBank/DDBJ whole genome shotgun (WGS) entry which is preliminary data.</text>
</comment>
<dbReference type="EC" id="3.1.4.3" evidence="2"/>
<evidence type="ECO:0000256" key="2">
    <source>
        <dbReference type="ARBA" id="ARBA00012018"/>
    </source>
</evidence>
<keyword evidence="3" id="KW-0378">Hydrolase</keyword>
<comment type="similarity">
    <text evidence="1">Belongs to the bacterial phospholipase C family.</text>
</comment>
<evidence type="ECO:0000256" key="3">
    <source>
        <dbReference type="ARBA" id="ARBA00022801"/>
    </source>
</evidence>
<dbReference type="RefSeq" id="WP_277900858.1">
    <property type="nucleotide sequence ID" value="NZ_JAPMUA010000005.1"/>
</dbReference>
<dbReference type="InterPro" id="IPR007312">
    <property type="entry name" value="Phosphoesterase"/>
</dbReference>
<dbReference type="InterPro" id="IPR006311">
    <property type="entry name" value="TAT_signal"/>
</dbReference>
<dbReference type="InterPro" id="IPR017850">
    <property type="entry name" value="Alkaline_phosphatase_core_sf"/>
</dbReference>
<feature type="domain" description="Bacterial phospholipase C C-terminal" evidence="4">
    <location>
        <begin position="631"/>
        <end position="728"/>
    </location>
</feature>
<evidence type="ECO:0000313" key="5">
    <source>
        <dbReference type="EMBL" id="MDG3586873.1"/>
    </source>
</evidence>
<reference evidence="5" key="1">
    <citation type="submission" date="2022-11" db="EMBL/GenBank/DDBJ databases">
        <title>High-quality draft genome sequence of Galbibacter sp. strain CMA-7.</title>
        <authorList>
            <person name="Wei L."/>
            <person name="Dong C."/>
            <person name="Shao Z."/>
        </authorList>
    </citation>
    <scope>NUCLEOTIDE SEQUENCE</scope>
    <source>
        <strain evidence="5">CMA-7</strain>
    </source>
</reference>
<dbReference type="InterPro" id="IPR017767">
    <property type="entry name" value="PC-PLC"/>
</dbReference>
<protein>
    <recommendedName>
        <fullName evidence="2">phospholipase C</fullName>
        <ecNumber evidence="2">3.1.4.3</ecNumber>
    </recommendedName>
</protein>